<dbReference type="GO" id="GO:0009636">
    <property type="term" value="P:response to toxic substance"/>
    <property type="evidence" value="ECO:0007669"/>
    <property type="project" value="TreeGrafter"/>
</dbReference>
<feature type="domain" description="DUF1648" evidence="2">
    <location>
        <begin position="11"/>
        <end position="56"/>
    </location>
</feature>
<comment type="caution">
    <text evidence="3">The sequence shown here is derived from an EMBL/GenBank/DDBJ whole genome shotgun (WGS) entry which is preliminary data.</text>
</comment>
<feature type="transmembrane region" description="Helical" evidence="1">
    <location>
        <begin position="116"/>
        <end position="135"/>
    </location>
</feature>
<dbReference type="Proteomes" id="UP000252378">
    <property type="component" value="Unassembled WGS sequence"/>
</dbReference>
<dbReference type="RefSeq" id="WP_113992028.1">
    <property type="nucleotide sequence ID" value="NZ_JAWHPP010000004.1"/>
</dbReference>
<sequence length="218" mass="24676">MKKKMVAFYSLMFLPLVVVLIALQFLPEQIPAHYDMNNQVTRWGSKYETLIFPVITVLFGYFMLAMAKLSSKQEENGSNNKNVCIVTGIASLALFNAMTVYFLYADFNSIENLSSIALDLNQLVFGLLGVAMIILGNIMPKLRMNSVVGLRSVWSMKNETTWKKGQRFGGISFIVSGIIIIMVCFLTKGISCFWWTMSIVAILLIVDTYYTYTLSKKY</sequence>
<name>A0A367GBT0_9FIRM</name>
<organism evidence="3 4">
    <name type="scientific">Faecalibacterium prausnitzii</name>
    <dbReference type="NCBI Taxonomy" id="853"/>
    <lineage>
        <taxon>Bacteria</taxon>
        <taxon>Bacillati</taxon>
        <taxon>Bacillota</taxon>
        <taxon>Clostridia</taxon>
        <taxon>Eubacteriales</taxon>
        <taxon>Oscillospiraceae</taxon>
        <taxon>Faecalibacterium</taxon>
    </lineage>
</organism>
<dbReference type="PANTHER" id="PTHR37810">
    <property type="entry name" value="IMMUNITY PROTEIN SDPI"/>
    <property type="match status" value="1"/>
</dbReference>
<gene>
    <name evidence="3" type="ORF">C7J97_03345</name>
</gene>
<dbReference type="InterPro" id="IPR025962">
    <property type="entry name" value="SdpI/YhfL"/>
</dbReference>
<evidence type="ECO:0000259" key="2">
    <source>
        <dbReference type="Pfam" id="PF07853"/>
    </source>
</evidence>
<keyword evidence="1" id="KW-1133">Transmembrane helix</keyword>
<feature type="transmembrane region" description="Helical" evidence="1">
    <location>
        <begin position="83"/>
        <end position="104"/>
    </location>
</feature>
<dbReference type="Pfam" id="PF13630">
    <property type="entry name" value="SdpI"/>
    <property type="match status" value="1"/>
</dbReference>
<keyword evidence="1" id="KW-0812">Transmembrane</keyword>
<evidence type="ECO:0000313" key="3">
    <source>
        <dbReference type="EMBL" id="RCH47566.1"/>
    </source>
</evidence>
<feature type="transmembrane region" description="Helical" evidence="1">
    <location>
        <begin position="51"/>
        <end position="71"/>
    </location>
</feature>
<dbReference type="InterPro" id="IPR012867">
    <property type="entry name" value="DUF1648"/>
</dbReference>
<reference evidence="3 4" key="1">
    <citation type="submission" date="2018-03" db="EMBL/GenBank/DDBJ databases">
        <title>Complete genome sequencing of Faecalibacterium prausnitzii strains isolated from the human gut.</title>
        <authorList>
            <person name="Fitzgerald B.C."/>
            <person name="Shkoporov A.N."/>
            <person name="Ross P.R."/>
            <person name="Hill C."/>
        </authorList>
    </citation>
    <scope>NUCLEOTIDE SEQUENCE [LARGE SCALE GENOMIC DNA]</scope>
    <source>
        <strain evidence="3 4">ATCC 27768</strain>
    </source>
</reference>
<dbReference type="EMBL" id="PXUP01000003">
    <property type="protein sequence ID" value="RCH47566.1"/>
    <property type="molecule type" value="Genomic_DNA"/>
</dbReference>
<dbReference type="Pfam" id="PF07853">
    <property type="entry name" value="DUF1648"/>
    <property type="match status" value="1"/>
</dbReference>
<feature type="transmembrane region" description="Helical" evidence="1">
    <location>
        <begin position="168"/>
        <end position="187"/>
    </location>
</feature>
<evidence type="ECO:0000313" key="4">
    <source>
        <dbReference type="Proteomes" id="UP000252378"/>
    </source>
</evidence>
<dbReference type="AlphaFoldDB" id="A0A367GBT0"/>
<feature type="transmembrane region" description="Helical" evidence="1">
    <location>
        <begin position="193"/>
        <end position="212"/>
    </location>
</feature>
<proteinExistence type="predicted"/>
<dbReference type="PIRSF" id="PIRSF038959">
    <property type="entry name" value="SdpI"/>
    <property type="match status" value="1"/>
</dbReference>
<dbReference type="InterPro" id="IPR026272">
    <property type="entry name" value="SdpI"/>
</dbReference>
<evidence type="ECO:0000256" key="1">
    <source>
        <dbReference type="SAM" id="Phobius"/>
    </source>
</evidence>
<keyword evidence="1" id="KW-0472">Membrane</keyword>
<protein>
    <recommendedName>
        <fullName evidence="2">DUF1648 domain-containing protein</fullName>
    </recommendedName>
</protein>
<accession>A0A367GBT0</accession>
<dbReference type="PANTHER" id="PTHR37810:SF5">
    <property type="entry name" value="IMMUNITY PROTEIN SDPI"/>
    <property type="match status" value="1"/>
</dbReference>